<feature type="transmembrane region" description="Helical" evidence="14">
    <location>
        <begin position="106"/>
        <end position="127"/>
    </location>
</feature>
<evidence type="ECO:0000256" key="6">
    <source>
        <dbReference type="ARBA" id="ARBA00022617"/>
    </source>
</evidence>
<evidence type="ECO:0000256" key="7">
    <source>
        <dbReference type="ARBA" id="ARBA00022692"/>
    </source>
</evidence>
<evidence type="ECO:0000313" key="15">
    <source>
        <dbReference type="EMBL" id="SMD32106.1"/>
    </source>
</evidence>
<feature type="transmembrane region" description="Helical" evidence="14">
    <location>
        <begin position="148"/>
        <end position="166"/>
    </location>
</feature>
<keyword evidence="7 14" id="KW-0812">Transmembrane</keyword>
<comment type="function">
    <text evidence="14">Catalyzes the oxidation of protoporphyrinogen IX to protoporphyrin IX.</text>
</comment>
<evidence type="ECO:0000256" key="13">
    <source>
        <dbReference type="ARBA" id="ARBA00048390"/>
    </source>
</evidence>
<dbReference type="Pfam" id="PF03653">
    <property type="entry name" value="UPF0093"/>
    <property type="match status" value="1"/>
</dbReference>
<dbReference type="AlphaFoldDB" id="A0A1W2G726"/>
<comment type="subcellular location">
    <subcellularLocation>
        <location evidence="1 14">Cell membrane</location>
        <topology evidence="1 14">Multi-pass membrane protein</topology>
    </subcellularLocation>
</comment>
<feature type="transmembrane region" description="Helical" evidence="14">
    <location>
        <begin position="172"/>
        <end position="193"/>
    </location>
</feature>
<keyword evidence="5 14" id="KW-1003">Cell membrane</keyword>
<keyword evidence="8 14" id="KW-0479">Metal-binding</keyword>
<dbReference type="InterPro" id="IPR005265">
    <property type="entry name" value="HemJ-like"/>
</dbReference>
<evidence type="ECO:0000256" key="4">
    <source>
        <dbReference type="ARBA" id="ARBA00017504"/>
    </source>
</evidence>
<organism evidence="15 16">
    <name type="scientific">Reichenbachiella faecimaris</name>
    <dbReference type="NCBI Taxonomy" id="692418"/>
    <lineage>
        <taxon>Bacteria</taxon>
        <taxon>Pseudomonadati</taxon>
        <taxon>Bacteroidota</taxon>
        <taxon>Cytophagia</taxon>
        <taxon>Cytophagales</taxon>
        <taxon>Reichenbachiellaceae</taxon>
        <taxon>Reichenbachiella</taxon>
    </lineage>
</organism>
<proteinExistence type="inferred from homology"/>
<evidence type="ECO:0000256" key="2">
    <source>
        <dbReference type="ARBA" id="ARBA00005073"/>
    </source>
</evidence>
<comment type="catalytic activity">
    <reaction evidence="13 14">
        <text>protoporphyrinogen IX + 3 A = protoporphyrin IX + 3 AH2</text>
        <dbReference type="Rhea" id="RHEA:62000"/>
        <dbReference type="ChEBI" id="CHEBI:13193"/>
        <dbReference type="ChEBI" id="CHEBI:17499"/>
        <dbReference type="ChEBI" id="CHEBI:57306"/>
        <dbReference type="ChEBI" id="CHEBI:57307"/>
    </reaction>
</comment>
<sequence length="199" mass="23657">MSLISINPWVYLHHIYICRISYTMTYLYLKSLHIIFVVTWFAGLFYMVRLFIYTTEASVKGEPERSILLKQLLLMQSRLWYIISWPSAVTTWILGTWLALESGFWTMPWFHLKLLFVIGLFLYHIICHKLFVQMKNGIFKYSSTKLRIWNEVATLFLFAIVFIVVLKNTLSWIWGIIGIILIGILLMLGIKLYKKFRND</sequence>
<comment type="subunit">
    <text evidence="14">Homodimer.</text>
</comment>
<dbReference type="Proteomes" id="UP000192472">
    <property type="component" value="Unassembled WGS sequence"/>
</dbReference>
<keyword evidence="12 14" id="KW-0472">Membrane</keyword>
<dbReference type="STRING" id="692418.SAMN04488029_0446"/>
<keyword evidence="16" id="KW-1185">Reference proteome</keyword>
<comment type="similarity">
    <text evidence="3 14">Belongs to the HemJ family.</text>
</comment>
<evidence type="ECO:0000256" key="8">
    <source>
        <dbReference type="ARBA" id="ARBA00022723"/>
    </source>
</evidence>
<dbReference type="GO" id="GO:0070818">
    <property type="term" value="F:protoporphyrinogen oxidase activity"/>
    <property type="evidence" value="ECO:0007669"/>
    <property type="project" value="UniProtKB-UniRule"/>
</dbReference>
<keyword evidence="9 14" id="KW-1133">Transmembrane helix</keyword>
<dbReference type="GO" id="GO:0046872">
    <property type="term" value="F:metal ion binding"/>
    <property type="evidence" value="ECO:0007669"/>
    <property type="project" value="UniProtKB-KW"/>
</dbReference>
<dbReference type="UniPathway" id="UPA00251">
    <property type="reaction ID" value="UER00324"/>
</dbReference>
<name>A0A1W2G726_REIFA</name>
<feature type="transmembrane region" description="Helical" evidence="14">
    <location>
        <begin position="32"/>
        <end position="52"/>
    </location>
</feature>
<keyword evidence="6 14" id="KW-0349">Heme</keyword>
<evidence type="ECO:0000256" key="10">
    <source>
        <dbReference type="ARBA" id="ARBA00023002"/>
    </source>
</evidence>
<gene>
    <name evidence="15" type="ORF">SAMN04488029_0446</name>
</gene>
<evidence type="ECO:0000313" key="16">
    <source>
        <dbReference type="Proteomes" id="UP000192472"/>
    </source>
</evidence>
<comment type="cofactor">
    <cofactor evidence="14">
        <name>heme b</name>
        <dbReference type="ChEBI" id="CHEBI:60344"/>
    </cofactor>
    <text evidence="14">Binds 1 heme b (iron(II)-protoporphyrin IX) group per subunit.</text>
</comment>
<keyword evidence="10 14" id="KW-0560">Oxidoreductase</keyword>
<comment type="pathway">
    <text evidence="2 14">Porphyrin-containing compound metabolism; protoporphyrin-IX biosynthesis; protoporphyrin-IX from protoporphyrinogen-IX: step 1/1.</text>
</comment>
<evidence type="ECO:0000256" key="9">
    <source>
        <dbReference type="ARBA" id="ARBA00022989"/>
    </source>
</evidence>
<dbReference type="PANTHER" id="PTHR40255">
    <property type="entry name" value="UPF0093 MEMBRANE PROTEIN SLR1790"/>
    <property type="match status" value="1"/>
</dbReference>
<evidence type="ECO:0000256" key="5">
    <source>
        <dbReference type="ARBA" id="ARBA00022475"/>
    </source>
</evidence>
<evidence type="ECO:0000256" key="11">
    <source>
        <dbReference type="ARBA" id="ARBA00023004"/>
    </source>
</evidence>
<evidence type="ECO:0000256" key="12">
    <source>
        <dbReference type="ARBA" id="ARBA00023136"/>
    </source>
</evidence>
<feature type="binding site" description="axial binding residue" evidence="14">
    <location>
        <position position="113"/>
    </location>
    <ligand>
        <name>heme</name>
        <dbReference type="ChEBI" id="CHEBI:30413"/>
    </ligand>
    <ligandPart>
        <name>Fe</name>
        <dbReference type="ChEBI" id="CHEBI:18248"/>
    </ligandPart>
</feature>
<dbReference type="GO" id="GO:0005886">
    <property type="term" value="C:plasma membrane"/>
    <property type="evidence" value="ECO:0007669"/>
    <property type="project" value="UniProtKB-SubCell"/>
</dbReference>
<evidence type="ECO:0000256" key="3">
    <source>
        <dbReference type="ARBA" id="ARBA00006501"/>
    </source>
</evidence>
<feature type="transmembrane region" description="Helical" evidence="14">
    <location>
        <begin position="79"/>
        <end position="100"/>
    </location>
</feature>
<accession>A0A1W2G726</accession>
<protein>
    <recommendedName>
        <fullName evidence="4 14">Protoporphyrinogen IX oxidase</fullName>
        <shortName evidence="14">PPO</shortName>
        <ecNumber evidence="14">1.3.99.-</ecNumber>
    </recommendedName>
</protein>
<evidence type="ECO:0000256" key="14">
    <source>
        <dbReference type="HAMAP-Rule" id="MF_02239"/>
    </source>
</evidence>
<dbReference type="HAMAP" id="MF_02239">
    <property type="entry name" value="HemJ"/>
    <property type="match status" value="1"/>
</dbReference>
<keyword evidence="11 14" id="KW-0408">Iron</keyword>
<feature type="binding site" description="axial binding residue" evidence="14">
    <location>
        <position position="33"/>
    </location>
    <ligand>
        <name>heme</name>
        <dbReference type="ChEBI" id="CHEBI:30413"/>
    </ligand>
    <ligandPart>
        <name>Fe</name>
        <dbReference type="ChEBI" id="CHEBI:18248"/>
    </ligandPart>
</feature>
<dbReference type="EMBL" id="FWYF01000001">
    <property type="protein sequence ID" value="SMD32106.1"/>
    <property type="molecule type" value="Genomic_DNA"/>
</dbReference>
<dbReference type="PANTHER" id="PTHR40255:SF1">
    <property type="entry name" value="PROTOPORPHYRINOGEN IX OXIDASE"/>
    <property type="match status" value="1"/>
</dbReference>
<dbReference type="EC" id="1.3.99.-" evidence="14"/>
<dbReference type="GO" id="GO:0006782">
    <property type="term" value="P:protoporphyrinogen IX biosynthetic process"/>
    <property type="evidence" value="ECO:0007669"/>
    <property type="project" value="UniProtKB-UniRule"/>
</dbReference>
<reference evidence="15 16" key="1">
    <citation type="submission" date="2017-04" db="EMBL/GenBank/DDBJ databases">
        <authorList>
            <person name="Afonso C.L."/>
            <person name="Miller P.J."/>
            <person name="Scott M.A."/>
            <person name="Spackman E."/>
            <person name="Goraichik I."/>
            <person name="Dimitrov K.M."/>
            <person name="Suarez D.L."/>
            <person name="Swayne D.E."/>
        </authorList>
    </citation>
    <scope>NUCLEOTIDE SEQUENCE [LARGE SCALE GENOMIC DNA]</scope>
    <source>
        <strain evidence="15 16">DSM 26133</strain>
    </source>
</reference>
<evidence type="ECO:0000256" key="1">
    <source>
        <dbReference type="ARBA" id="ARBA00004651"/>
    </source>
</evidence>